<dbReference type="InterPro" id="IPR000413">
    <property type="entry name" value="Integrin_alpha"/>
</dbReference>
<dbReference type="SMART" id="SM00191">
    <property type="entry name" value="Int_alpha"/>
    <property type="match status" value="6"/>
</dbReference>
<evidence type="ECO:0000313" key="7">
    <source>
        <dbReference type="Proteomes" id="UP000028058"/>
    </source>
</evidence>
<keyword evidence="4" id="KW-0325">Glycoprotein</keyword>
<dbReference type="InterPro" id="IPR013519">
    <property type="entry name" value="Int_alpha_beta-p"/>
</dbReference>
<dbReference type="InterPro" id="IPR006311">
    <property type="entry name" value="TAT_signal"/>
</dbReference>
<dbReference type="PANTHER" id="PTHR23221">
    <property type="entry name" value="GLYCOSYLPHOSPHATIDYLINOSITOL PHOSPHOLIPASE D"/>
    <property type="match status" value="1"/>
</dbReference>
<evidence type="ECO:0000256" key="4">
    <source>
        <dbReference type="ARBA" id="ARBA00023180"/>
    </source>
</evidence>
<dbReference type="InterPro" id="IPR013517">
    <property type="entry name" value="FG-GAP"/>
</dbReference>
<dbReference type="PANTHER" id="PTHR23221:SF7">
    <property type="entry name" value="PHOSPHATIDYLINOSITOL-GLYCAN-SPECIFIC PHOSPHOLIPASE D"/>
    <property type="match status" value="1"/>
</dbReference>
<dbReference type="PRINTS" id="PR01185">
    <property type="entry name" value="INTEGRINA"/>
</dbReference>
<evidence type="ECO:0000256" key="1">
    <source>
        <dbReference type="ARBA" id="ARBA00022729"/>
    </source>
</evidence>
<evidence type="ECO:0000256" key="2">
    <source>
        <dbReference type="ARBA" id="ARBA00022737"/>
    </source>
</evidence>
<dbReference type="GO" id="GO:0007155">
    <property type="term" value="P:cell adhesion"/>
    <property type="evidence" value="ECO:0007669"/>
    <property type="project" value="InterPro"/>
</dbReference>
<dbReference type="RefSeq" id="WP_043470976.1">
    <property type="nucleotide sequence ID" value="NZ_CP134822.1"/>
</dbReference>
<keyword evidence="7" id="KW-1185">Reference proteome</keyword>
<dbReference type="PROSITE" id="PS51470">
    <property type="entry name" value="FG_GAP"/>
    <property type="match status" value="4"/>
</dbReference>
<dbReference type="Proteomes" id="UP000028058">
    <property type="component" value="Unassembled WGS sequence"/>
</dbReference>
<dbReference type="EMBL" id="JNAD02000018">
    <property type="protein sequence ID" value="RKM91265.1"/>
    <property type="molecule type" value="Genomic_DNA"/>
</dbReference>
<organism evidence="6 7">
    <name type="scientific">Streptomyces xinghaiensis</name>
    <dbReference type="NCBI Taxonomy" id="1038928"/>
    <lineage>
        <taxon>Bacteria</taxon>
        <taxon>Bacillati</taxon>
        <taxon>Actinomycetota</taxon>
        <taxon>Actinomycetes</taxon>
        <taxon>Kitasatosporales</taxon>
        <taxon>Streptomycetaceae</taxon>
        <taxon>Streptomyces</taxon>
    </lineage>
</organism>
<keyword evidence="3" id="KW-0378">Hydrolase</keyword>
<dbReference type="SUPFAM" id="SSF69318">
    <property type="entry name" value="Integrin alpha N-terminal domain"/>
    <property type="match status" value="1"/>
</dbReference>
<feature type="chain" id="PRO_5043184549" evidence="5">
    <location>
        <begin position="24"/>
        <end position="489"/>
    </location>
</feature>
<dbReference type="Pfam" id="PF01839">
    <property type="entry name" value="FG-GAP"/>
    <property type="match status" value="5"/>
</dbReference>
<evidence type="ECO:0000256" key="5">
    <source>
        <dbReference type="SAM" id="SignalP"/>
    </source>
</evidence>
<feature type="signal peptide" evidence="5">
    <location>
        <begin position="1"/>
        <end position="23"/>
    </location>
</feature>
<dbReference type="GO" id="GO:0016787">
    <property type="term" value="F:hydrolase activity"/>
    <property type="evidence" value="ECO:0007669"/>
    <property type="project" value="UniProtKB-KW"/>
</dbReference>
<dbReference type="PROSITE" id="PS51318">
    <property type="entry name" value="TAT"/>
    <property type="match status" value="1"/>
</dbReference>
<keyword evidence="2" id="KW-0677">Repeat</keyword>
<evidence type="ECO:0000256" key="3">
    <source>
        <dbReference type="ARBA" id="ARBA00022801"/>
    </source>
</evidence>
<comment type="caution">
    <text evidence="6">The sequence shown here is derived from an EMBL/GenBank/DDBJ whole genome shotgun (WGS) entry which is preliminary data.</text>
</comment>
<dbReference type="InterPro" id="IPR028994">
    <property type="entry name" value="Integrin_alpha_N"/>
</dbReference>
<gene>
    <name evidence="6" type="ORF">SFRA_029645</name>
</gene>
<evidence type="ECO:0000313" key="6">
    <source>
        <dbReference type="EMBL" id="RKM91265.1"/>
    </source>
</evidence>
<proteinExistence type="predicted"/>
<reference evidence="6 7" key="1">
    <citation type="journal article" date="2014" name="Genome Announc.">
        <title>Draft Genome Sequence of Streptomyces fradiae ATCC 19609, a Strain Highly Sensitive to Antibiotics.</title>
        <authorList>
            <person name="Bekker O.B."/>
            <person name="Klimina K.M."/>
            <person name="Vatlin A.A."/>
            <person name="Zakharevich N.V."/>
            <person name="Kasianov A.S."/>
            <person name="Danilenko V.N."/>
        </authorList>
    </citation>
    <scope>NUCLEOTIDE SEQUENCE [LARGE SCALE GENOMIC DNA]</scope>
    <source>
        <strain evidence="6 7">ATCC 19609</strain>
    </source>
</reference>
<dbReference type="GO" id="GO:0008305">
    <property type="term" value="C:integrin complex"/>
    <property type="evidence" value="ECO:0007669"/>
    <property type="project" value="InterPro"/>
</dbReference>
<dbReference type="AlphaFoldDB" id="A0A3M8EUR7"/>
<dbReference type="Gene3D" id="2.130.10.130">
    <property type="entry name" value="Integrin alpha, N-terminal"/>
    <property type="match status" value="2"/>
</dbReference>
<keyword evidence="1 5" id="KW-0732">Signal</keyword>
<protein>
    <submittedName>
        <fullName evidence="6">VCBS repeat-containing protein</fullName>
    </submittedName>
</protein>
<name>A0A3M8EUR7_9ACTN</name>
<accession>A0A3M8EUR7</accession>
<sequence length="489" mass="48368">MHKHFRTVLATAAVAALTGGLLAATAGTAAAEGARPTADFNGDGYLDVAVSAPGAYVNGRAHAGQVVVLYGTANGISGAKRTVLSQDSAGVPGVSEKGDRWGHDTSAADFNNDGYTDLAVGAPYEKVGDDVDGGTVQIVWGSASGLSGGTTVKDPAPTKHDRFGYTLEGADFNGDDKADLAIGSSSATIRVYRGGFGKTSGTTGGVYSVRPAMLSGSDTGPLNLHSGDVNGDDIADLVADGFENEPSDGETHWNANYYLPGTPSGLTLTGSAKLAAGIITDIGDTDSDGYGDIVIGMFWDADSGVPGASKGGKVLIVNGSANGPDSGRTAITQNTSGVPGGSENYDAFGAELDLGDVNGDGHLDLAVGSPGEALDGFAATGAVTVLYGAADGSGITGAGAQMFHQNTAGVPNSNEEGDYFGSDVHLADLNGDGKADLTVGAMGENGGNGAVYALKSNGSVIGGSGVSIYTSTVGVSASGSPVFGVNFAG</sequence>
<dbReference type="OrthoDB" id="344301at2"/>